<comment type="caution">
    <text evidence="4">The sequence shown here is derived from an EMBL/GenBank/DDBJ whole genome shotgun (WGS) entry which is preliminary data.</text>
</comment>
<dbReference type="OrthoDB" id="534647at2759"/>
<reference evidence="5" key="1">
    <citation type="journal article" date="2016" name="Nat. Commun.">
        <title>The Gonium pectorale genome demonstrates co-option of cell cycle regulation during the evolution of multicellularity.</title>
        <authorList>
            <person name="Hanschen E.R."/>
            <person name="Marriage T.N."/>
            <person name="Ferris P.J."/>
            <person name="Hamaji T."/>
            <person name="Toyoda A."/>
            <person name="Fujiyama A."/>
            <person name="Neme R."/>
            <person name="Noguchi H."/>
            <person name="Minakuchi Y."/>
            <person name="Suzuki M."/>
            <person name="Kawai-Toyooka H."/>
            <person name="Smith D.R."/>
            <person name="Sparks H."/>
            <person name="Anderson J."/>
            <person name="Bakaric R."/>
            <person name="Luria V."/>
            <person name="Karger A."/>
            <person name="Kirschner M.W."/>
            <person name="Durand P.M."/>
            <person name="Michod R.E."/>
            <person name="Nozaki H."/>
            <person name="Olson B.J."/>
        </authorList>
    </citation>
    <scope>NUCLEOTIDE SEQUENCE [LARGE SCALE GENOMIC DNA]</scope>
    <source>
        <strain evidence="5">NIES-2863</strain>
    </source>
</reference>
<gene>
    <name evidence="4" type="ORF">GPECTOR_2g1458</name>
</gene>
<evidence type="ECO:0000256" key="1">
    <source>
        <dbReference type="SAM" id="Coils"/>
    </source>
</evidence>
<dbReference type="EMBL" id="LSYV01000003">
    <property type="protein sequence ID" value="KXZ55907.1"/>
    <property type="molecule type" value="Genomic_DNA"/>
</dbReference>
<keyword evidence="1" id="KW-0175">Coiled coil</keyword>
<dbReference type="InterPro" id="IPR013253">
    <property type="entry name" value="Spc7_domain"/>
</dbReference>
<organism evidence="4 5">
    <name type="scientific">Gonium pectorale</name>
    <name type="common">Green alga</name>
    <dbReference type="NCBI Taxonomy" id="33097"/>
    <lineage>
        <taxon>Eukaryota</taxon>
        <taxon>Viridiplantae</taxon>
        <taxon>Chlorophyta</taxon>
        <taxon>core chlorophytes</taxon>
        <taxon>Chlorophyceae</taxon>
        <taxon>CS clade</taxon>
        <taxon>Chlamydomonadales</taxon>
        <taxon>Volvocaceae</taxon>
        <taxon>Gonium</taxon>
    </lineage>
</organism>
<dbReference type="Pfam" id="PF08317">
    <property type="entry name" value="Spc7"/>
    <property type="match status" value="1"/>
</dbReference>
<dbReference type="STRING" id="33097.A0A150H175"/>
<dbReference type="GO" id="GO:0008608">
    <property type="term" value="P:attachment of spindle microtubules to kinetochore"/>
    <property type="evidence" value="ECO:0007669"/>
    <property type="project" value="InterPro"/>
</dbReference>
<sequence length="765" mass="82769">MRPLQILRKRLNKENDDTYGAKLNKRNKLANRRVSFAPDEELETKHIFKERGRASGGEDDEVRNRWGFNPGADDTLEVSFGRAVMGETTYNHVYGGASTGDITRAIKDGQTGAPPARPGLHGGLGDATAVSSSAAELRRLAAQDSTNMSMELPGLEGNGTSNDLLGDSGGLSLEAFALPPEPGAQVASHLQGPEYPQRDAAGEGLTLGRAGLAHGAGIAAPVSSRPPVSKLTCQEFLGIIDVSFNDKVCRMSYLPQSDPPPKTVAEVYEAAILTAPHVDTYQAMMIEVSGRLASMQSRVQQLEGELTATNSELFAAVQLLPSAQLETIKEQFISLKKLCRIRTVKAIKQTHLNALDDLLAQLDTGKAQLQAEMAAMTADAERFKQCVQDKNALTAAITRRCQEDEDRLQEGIQRRKTVEGHLQRLEALRAQNVQRLQRLQAAQAERQAVEQNRVPKELLIQERGNLEARSAALVTRASTSALTPGRESQMARSVAARREEVEALLALHALRIDLVGMEHTGRFSVTYKGIYQMACAASGSSCAITVEGPHACAQYSSLDPSITAQLRASASGLGCCIPSIQLAIRMEAVMRQLHRLWRLSHQLETCWLKHSCMQKPLVEQQSPAGRPVLLLQFLNADTVTKVSIRIPWQAALLSDSVAPELQVQMHSLDPAEMQQQYCEALHGTVLSKLTPSASYLSALCFTMSATLHVPSDAAQAQVAGADRSSSDTGSFNRTPLPLPSGGGHGVGRVFDNPLFTSPTMDVKSV</sequence>
<evidence type="ECO:0000256" key="2">
    <source>
        <dbReference type="SAM" id="MobiDB-lite"/>
    </source>
</evidence>
<accession>A0A150H175</accession>
<dbReference type="Proteomes" id="UP000075714">
    <property type="component" value="Unassembled WGS sequence"/>
</dbReference>
<evidence type="ECO:0000259" key="3">
    <source>
        <dbReference type="Pfam" id="PF08317"/>
    </source>
</evidence>
<feature type="region of interest" description="Disordered" evidence="2">
    <location>
        <begin position="145"/>
        <end position="166"/>
    </location>
</feature>
<feature type="domain" description="Spc7 kinetochore protein" evidence="3">
    <location>
        <begin position="229"/>
        <end position="407"/>
    </location>
</feature>
<feature type="coiled-coil region" evidence="1">
    <location>
        <begin position="422"/>
        <end position="452"/>
    </location>
</feature>
<dbReference type="PANTHER" id="PTHR16520">
    <property type="entry name" value="KINETOCHORE SCAFFOLD 1"/>
    <property type="match status" value="1"/>
</dbReference>
<evidence type="ECO:0000313" key="4">
    <source>
        <dbReference type="EMBL" id="KXZ55907.1"/>
    </source>
</evidence>
<keyword evidence="5" id="KW-1185">Reference proteome</keyword>
<name>A0A150H175_GONPE</name>
<feature type="coiled-coil region" evidence="1">
    <location>
        <begin position="285"/>
        <end position="312"/>
    </location>
</feature>
<dbReference type="AlphaFoldDB" id="A0A150H175"/>
<evidence type="ECO:0000313" key="5">
    <source>
        <dbReference type="Proteomes" id="UP000075714"/>
    </source>
</evidence>
<dbReference type="PANTHER" id="PTHR16520:SF3">
    <property type="entry name" value="KINETOCHORE SCAFFOLD 1"/>
    <property type="match status" value="1"/>
</dbReference>
<dbReference type="GO" id="GO:0005634">
    <property type="term" value="C:nucleus"/>
    <property type="evidence" value="ECO:0007669"/>
    <property type="project" value="TreeGrafter"/>
</dbReference>
<protein>
    <recommendedName>
        <fullName evidence="3">Spc7 kinetochore protein domain-containing protein</fullName>
    </recommendedName>
</protein>
<dbReference type="GO" id="GO:0034501">
    <property type="term" value="P:protein localization to kinetochore"/>
    <property type="evidence" value="ECO:0007669"/>
    <property type="project" value="InterPro"/>
</dbReference>
<dbReference type="InterPro" id="IPR037388">
    <property type="entry name" value="Blinkin"/>
</dbReference>
<feature type="region of interest" description="Disordered" evidence="2">
    <location>
        <begin position="718"/>
        <end position="745"/>
    </location>
</feature>
<proteinExistence type="predicted"/>